<keyword evidence="1" id="KW-0805">Transcription regulation</keyword>
<evidence type="ECO:0000256" key="2">
    <source>
        <dbReference type="ARBA" id="ARBA00023125"/>
    </source>
</evidence>
<dbReference type="RefSeq" id="WP_219001266.1">
    <property type="nucleotide sequence ID" value="NZ_CP079194.1"/>
</dbReference>
<name>A0A8F6TUN3_9RHOB</name>
<dbReference type="PROSITE" id="PS50931">
    <property type="entry name" value="HTH_LYSR"/>
    <property type="match status" value="1"/>
</dbReference>
<dbReference type="InterPro" id="IPR005119">
    <property type="entry name" value="LysR_subst-bd"/>
</dbReference>
<dbReference type="PANTHER" id="PTHR30419:SF8">
    <property type="entry name" value="NITROGEN ASSIMILATION TRANSCRIPTIONAL ACTIVATOR-RELATED"/>
    <property type="match status" value="1"/>
</dbReference>
<evidence type="ECO:0000256" key="1">
    <source>
        <dbReference type="ARBA" id="ARBA00023015"/>
    </source>
</evidence>
<organism evidence="5 6">
    <name type="scientific">Gymnodinialimonas ceratoperidinii</name>
    <dbReference type="NCBI Taxonomy" id="2856823"/>
    <lineage>
        <taxon>Bacteria</taxon>
        <taxon>Pseudomonadati</taxon>
        <taxon>Pseudomonadota</taxon>
        <taxon>Alphaproteobacteria</taxon>
        <taxon>Rhodobacterales</taxon>
        <taxon>Paracoccaceae</taxon>
        <taxon>Gymnodinialimonas</taxon>
    </lineage>
</organism>
<reference evidence="5 6" key="1">
    <citation type="submission" date="2021-07" db="EMBL/GenBank/DDBJ databases">
        <title>A novel Jannaschia species isolated from marine dinoflagellate Ceratoperidinium margalefii.</title>
        <authorList>
            <person name="Jiang Y."/>
            <person name="Li Z."/>
        </authorList>
    </citation>
    <scope>NUCLEOTIDE SEQUENCE [LARGE SCALE GENOMIC DNA]</scope>
    <source>
        <strain evidence="5 6">J12C1-MA-4</strain>
    </source>
</reference>
<dbReference type="Pfam" id="PF03466">
    <property type="entry name" value="LysR_substrate"/>
    <property type="match status" value="1"/>
</dbReference>
<dbReference type="KEGG" id="gce:KYE46_13835"/>
<evidence type="ECO:0000259" key="4">
    <source>
        <dbReference type="PROSITE" id="PS50931"/>
    </source>
</evidence>
<dbReference type="GO" id="GO:0003677">
    <property type="term" value="F:DNA binding"/>
    <property type="evidence" value="ECO:0007669"/>
    <property type="project" value="UniProtKB-KW"/>
</dbReference>
<dbReference type="InterPro" id="IPR050950">
    <property type="entry name" value="HTH-type_LysR_regulators"/>
</dbReference>
<evidence type="ECO:0000313" key="6">
    <source>
        <dbReference type="Proteomes" id="UP000825009"/>
    </source>
</evidence>
<dbReference type="Pfam" id="PF00126">
    <property type="entry name" value="HTH_1"/>
    <property type="match status" value="1"/>
</dbReference>
<protein>
    <submittedName>
        <fullName evidence="5">LysR family transcriptional regulator</fullName>
    </submittedName>
</protein>
<dbReference type="AlphaFoldDB" id="A0A8F6TUN3"/>
<accession>A0A8F6TUN3</accession>
<dbReference type="GO" id="GO:0003700">
    <property type="term" value="F:DNA-binding transcription factor activity"/>
    <property type="evidence" value="ECO:0007669"/>
    <property type="project" value="InterPro"/>
</dbReference>
<proteinExistence type="predicted"/>
<feature type="domain" description="HTH lysR-type" evidence="4">
    <location>
        <begin position="15"/>
        <end position="72"/>
    </location>
</feature>
<evidence type="ECO:0000313" key="5">
    <source>
        <dbReference type="EMBL" id="QXT39000.1"/>
    </source>
</evidence>
<sequence>MASNPTLFERAVSRLKLRQLRLIVAAGQHQNILYAAQSLNISQPAATKLIKDLEADFDVRLFDRTNRGVIPTAHGAALIRHAQLIFAQLGTAAQEMEDLTEGAIGRVTIGTLVAGAAHLVPAAIGRVLETRPNVAFKVVEGTNEVLMPMVRTGELDMVVGRLPTHRHRRDLHQVPLVEENISLIVGRTHPLAGSKTLQFDDLRPFGWILPPAETTLRRQIDEVFMDADQYHPPLVVESVNYLTNRALLGQGKLIGVVPKQVAVADIASDLLVELDYQLPFSFGPVGVTHRGDAQLSPAAALFLGALKETAADGAAAEISRSTPSTAPGNS</sequence>
<dbReference type="GO" id="GO:0005829">
    <property type="term" value="C:cytosol"/>
    <property type="evidence" value="ECO:0007669"/>
    <property type="project" value="TreeGrafter"/>
</dbReference>
<dbReference type="PANTHER" id="PTHR30419">
    <property type="entry name" value="HTH-TYPE TRANSCRIPTIONAL REGULATOR YBHD"/>
    <property type="match status" value="1"/>
</dbReference>
<dbReference type="EMBL" id="CP079194">
    <property type="protein sequence ID" value="QXT39000.1"/>
    <property type="molecule type" value="Genomic_DNA"/>
</dbReference>
<evidence type="ECO:0000256" key="3">
    <source>
        <dbReference type="ARBA" id="ARBA00023163"/>
    </source>
</evidence>
<gene>
    <name evidence="5" type="ORF">KYE46_13835</name>
</gene>
<keyword evidence="2" id="KW-0238">DNA-binding</keyword>
<keyword evidence="3" id="KW-0804">Transcription</keyword>
<dbReference type="InterPro" id="IPR000847">
    <property type="entry name" value="LysR_HTH_N"/>
</dbReference>
<keyword evidence="6" id="KW-1185">Reference proteome</keyword>
<dbReference type="Proteomes" id="UP000825009">
    <property type="component" value="Chromosome"/>
</dbReference>